<feature type="region of interest" description="Disordered" evidence="1">
    <location>
        <begin position="682"/>
        <end position="709"/>
    </location>
</feature>
<feature type="compositionally biased region" description="Basic and acidic residues" evidence="1">
    <location>
        <begin position="228"/>
        <end position="237"/>
    </location>
</feature>
<feature type="region of interest" description="Disordered" evidence="1">
    <location>
        <begin position="169"/>
        <end position="241"/>
    </location>
</feature>
<organism evidence="2 3">
    <name type="scientific">Diatraea saccharalis</name>
    <name type="common">sugarcane borer</name>
    <dbReference type="NCBI Taxonomy" id="40085"/>
    <lineage>
        <taxon>Eukaryota</taxon>
        <taxon>Metazoa</taxon>
        <taxon>Ecdysozoa</taxon>
        <taxon>Arthropoda</taxon>
        <taxon>Hexapoda</taxon>
        <taxon>Insecta</taxon>
        <taxon>Pterygota</taxon>
        <taxon>Neoptera</taxon>
        <taxon>Endopterygota</taxon>
        <taxon>Lepidoptera</taxon>
        <taxon>Glossata</taxon>
        <taxon>Ditrysia</taxon>
        <taxon>Pyraloidea</taxon>
        <taxon>Crambidae</taxon>
        <taxon>Crambinae</taxon>
        <taxon>Diatraea</taxon>
    </lineage>
</organism>
<feature type="compositionally biased region" description="Basic residues" evidence="1">
    <location>
        <begin position="211"/>
        <end position="227"/>
    </location>
</feature>
<dbReference type="AlphaFoldDB" id="A0A9N9QTF1"/>
<keyword evidence="3" id="KW-1185">Reference proteome</keyword>
<reference evidence="2" key="1">
    <citation type="submission" date="2021-12" db="EMBL/GenBank/DDBJ databases">
        <authorList>
            <person name="King R."/>
        </authorList>
    </citation>
    <scope>NUCLEOTIDE SEQUENCE</scope>
</reference>
<feature type="region of interest" description="Disordered" evidence="1">
    <location>
        <begin position="599"/>
        <end position="618"/>
    </location>
</feature>
<name>A0A9N9QTF1_9NEOP</name>
<protein>
    <submittedName>
        <fullName evidence="2">Uncharacterized protein</fullName>
    </submittedName>
</protein>
<feature type="compositionally biased region" description="Polar residues" evidence="1">
    <location>
        <begin position="682"/>
        <end position="691"/>
    </location>
</feature>
<dbReference type="OrthoDB" id="7435533at2759"/>
<dbReference type="EMBL" id="OU893332">
    <property type="protein sequence ID" value="CAG9782141.1"/>
    <property type="molecule type" value="Genomic_DNA"/>
</dbReference>
<dbReference type="Proteomes" id="UP001153714">
    <property type="component" value="Chromosome 1"/>
</dbReference>
<gene>
    <name evidence="2" type="ORF">DIATSA_LOCUS425</name>
</gene>
<evidence type="ECO:0000313" key="2">
    <source>
        <dbReference type="EMBL" id="CAG9782141.1"/>
    </source>
</evidence>
<evidence type="ECO:0000256" key="1">
    <source>
        <dbReference type="SAM" id="MobiDB-lite"/>
    </source>
</evidence>
<evidence type="ECO:0000313" key="3">
    <source>
        <dbReference type="Proteomes" id="UP001153714"/>
    </source>
</evidence>
<sequence>MRRTADNYHTSLKASAVSTSASTKEKQKKSVLFTLYVLRLLTTERLWIGCDWSFALLIAVASVQVGAEGPKKKIRIHLPQKVKHIHHHKKIYITNHPAAASQSQYAPAYLPSADGSVALPSNVALPAVAGLLPLNSMELYDDAPSRFPGGSSVASKLLPLYRARGYYGPTPSEVEDEEYDLAPPPEPEDSYLPAPTPSRVKIIKAKDGPRKKINKKPKTKRAPVRSRPRPEPEDEHPVSNFHEQFYSDVDGTGTIRKIRKPPRVEKIVDGDTEHIHTYSEEHIHKLVFDEESKLPGLVGVDPVGSMSALSLARPLIPFHGQSLVAVPPETLTGFASAASASSHLDYSPYNQRDVTHDHIFHDHGEIPADVDFSKEVLALPPKISYNSQGLRISGSHPKRLKSKYANKYPKPAKPTSPTDFSYYENIYAPQSGLKKLQRPKISQYAAQSETDIEDYRPIPSFKLLGKHKPRSYGGQAVSEFRQESAPSPFSVSSTIVHDYQPKAFPGASAPSGFSKFKDPFVGFGDSYANNYEYDTFASSSNVHSSDHLTLPRTKAKKSISTQNINFGGKDHQTTVDHLDESVMSSEINDDDTPTALESFSSFDDTRGPNGVTSTPYTIKESSPVHSYYTAMAVKAMQNEQASAPEASNDNFQYVEAPPQSTTPNIPPVATTTTAIPQYFEMSNSNPASTDLTEVEKRQRQRSKNTNKLNTEQDHRLYSVIVDYKNDDRSIIRPHNQMNYMQNSASDANVRGQLKYGDKI</sequence>
<accession>A0A9N9QTF1</accession>
<reference evidence="2" key="2">
    <citation type="submission" date="2022-10" db="EMBL/GenBank/DDBJ databases">
        <authorList>
            <consortium name="ENA_rothamsted_submissions"/>
            <consortium name="culmorum"/>
            <person name="King R."/>
        </authorList>
    </citation>
    <scope>NUCLEOTIDE SEQUENCE</scope>
</reference>
<proteinExistence type="predicted"/>